<feature type="non-terminal residue" evidence="2">
    <location>
        <position position="232"/>
    </location>
</feature>
<feature type="region of interest" description="Disordered" evidence="1">
    <location>
        <begin position="1"/>
        <end position="62"/>
    </location>
</feature>
<dbReference type="Proteomes" id="UP000070501">
    <property type="component" value="Unassembled WGS sequence"/>
</dbReference>
<name>A0A136IXQ4_9PEZI</name>
<dbReference type="STRING" id="196109.A0A136IXQ4"/>
<feature type="region of interest" description="Disordered" evidence="1">
    <location>
        <begin position="143"/>
        <end position="213"/>
    </location>
</feature>
<keyword evidence="3" id="KW-1185">Reference proteome</keyword>
<feature type="region of interest" description="Disordered" evidence="1">
    <location>
        <begin position="86"/>
        <end position="125"/>
    </location>
</feature>
<accession>A0A136IXQ4</accession>
<gene>
    <name evidence="2" type="ORF">Micbo1qcDRAFT_165090</name>
</gene>
<feature type="compositionally biased region" description="Polar residues" evidence="1">
    <location>
        <begin position="20"/>
        <end position="41"/>
    </location>
</feature>
<reference evidence="3" key="1">
    <citation type="submission" date="2016-02" db="EMBL/GenBank/DDBJ databases">
        <title>Draft genome sequence of Microdochium bolleyi, a fungal endophyte of beachgrass.</title>
        <authorList>
            <consortium name="DOE Joint Genome Institute"/>
            <person name="David A.S."/>
            <person name="May G."/>
            <person name="Haridas S."/>
            <person name="Lim J."/>
            <person name="Wang M."/>
            <person name="Labutti K."/>
            <person name="Lipzen A."/>
            <person name="Barry K."/>
            <person name="Grigoriev I.V."/>
        </authorList>
    </citation>
    <scope>NUCLEOTIDE SEQUENCE [LARGE SCALE GENOMIC DNA]</scope>
    <source>
        <strain evidence="3">J235TASD1</strain>
    </source>
</reference>
<evidence type="ECO:0000313" key="3">
    <source>
        <dbReference type="Proteomes" id="UP000070501"/>
    </source>
</evidence>
<dbReference type="InParanoid" id="A0A136IXQ4"/>
<organism evidence="2 3">
    <name type="scientific">Microdochium bolleyi</name>
    <dbReference type="NCBI Taxonomy" id="196109"/>
    <lineage>
        <taxon>Eukaryota</taxon>
        <taxon>Fungi</taxon>
        <taxon>Dikarya</taxon>
        <taxon>Ascomycota</taxon>
        <taxon>Pezizomycotina</taxon>
        <taxon>Sordariomycetes</taxon>
        <taxon>Xylariomycetidae</taxon>
        <taxon>Xylariales</taxon>
        <taxon>Microdochiaceae</taxon>
        <taxon>Microdochium</taxon>
    </lineage>
</organism>
<evidence type="ECO:0000256" key="1">
    <source>
        <dbReference type="SAM" id="MobiDB-lite"/>
    </source>
</evidence>
<dbReference type="AlphaFoldDB" id="A0A136IXQ4"/>
<feature type="compositionally biased region" description="Basic residues" evidence="1">
    <location>
        <begin position="171"/>
        <end position="180"/>
    </location>
</feature>
<dbReference type="EMBL" id="KQ964254">
    <property type="protein sequence ID" value="KXJ89745.1"/>
    <property type="molecule type" value="Genomic_DNA"/>
</dbReference>
<evidence type="ECO:0000313" key="2">
    <source>
        <dbReference type="EMBL" id="KXJ89745.1"/>
    </source>
</evidence>
<protein>
    <submittedName>
        <fullName evidence="2">Uncharacterized protein</fullName>
    </submittedName>
</protein>
<feature type="compositionally biased region" description="Low complexity" evidence="1">
    <location>
        <begin position="181"/>
        <end position="198"/>
    </location>
</feature>
<dbReference type="OrthoDB" id="6513042at2759"/>
<proteinExistence type="predicted"/>
<sequence>MLDRHGQVIAVKPADMPLQKSFSEQNGSFKSRQNWSRSKANTFAGAHPASRNTPNTKPLEPVSAATKNKLNAFSFNAPVIDLDDKDTKAANGANSMDAHNNVGHAKEDKGQTEAGHAGRNKVASTPISRLAWQDLIGMPEIKETDEDASPQDRLSWDARQGPQVSYSPIVPRRRNRKRARSSSPTSSPASSSKVTTPAVNVKQLSRALKSPHADPAMELWDRFSLSGPHAVT</sequence>